<gene>
    <name evidence="3" type="ORF">JBW_00826</name>
</gene>
<keyword evidence="1" id="KW-0238">DNA-binding</keyword>
<evidence type="ECO:0000259" key="2">
    <source>
        <dbReference type="PROSITE" id="PS50943"/>
    </source>
</evidence>
<dbReference type="PANTHER" id="PTHR46558:SF11">
    <property type="entry name" value="HTH-TYPE TRANSCRIPTIONAL REGULATOR XRE"/>
    <property type="match status" value="1"/>
</dbReference>
<dbReference type="OrthoDB" id="1766270at2"/>
<reference evidence="3 4" key="1">
    <citation type="journal article" date="2015" name="Genome Announc.">
        <title>Complete Genome Sequence of Pelosinus fermentans JBW45, a Member of a Remarkably Competitive Group of Negativicutes in the Firmicutes Phylum.</title>
        <authorList>
            <person name="De Leon K.B."/>
            <person name="Utturkar S.M."/>
            <person name="Camilleri L.B."/>
            <person name="Elias D.A."/>
            <person name="Arkin A.P."/>
            <person name="Fields M.W."/>
            <person name="Brown S.D."/>
            <person name="Wall J.D."/>
        </authorList>
    </citation>
    <scope>NUCLEOTIDE SEQUENCE [LARGE SCALE GENOMIC DNA]</scope>
    <source>
        <strain evidence="3 4">JBW45</strain>
    </source>
</reference>
<dbReference type="EMBL" id="CP010978">
    <property type="protein sequence ID" value="AJQ26178.1"/>
    <property type="molecule type" value="Genomic_DNA"/>
</dbReference>
<dbReference type="STRING" id="1192197.JBW_00826"/>
<reference evidence="4" key="2">
    <citation type="submission" date="2015-02" db="EMBL/GenBank/DDBJ databases">
        <title>Complete Genome Sequence of Pelosinus fermentans JBW45.</title>
        <authorList>
            <person name="De Leon K.B."/>
            <person name="Utturkar S.M."/>
            <person name="Camilleri L.B."/>
            <person name="Arkin A.P."/>
            <person name="Fields M.W."/>
            <person name="Brown S.D."/>
            <person name="Wall J.D."/>
        </authorList>
    </citation>
    <scope>NUCLEOTIDE SEQUENCE [LARGE SCALE GENOMIC DNA]</scope>
    <source>
        <strain evidence="4">JBW45</strain>
    </source>
</reference>
<evidence type="ECO:0000313" key="4">
    <source>
        <dbReference type="Proteomes" id="UP000005361"/>
    </source>
</evidence>
<name>I8TU62_9FIRM</name>
<dbReference type="AlphaFoldDB" id="I8TU62"/>
<dbReference type="InterPro" id="IPR010982">
    <property type="entry name" value="Lambda_DNA-bd_dom_sf"/>
</dbReference>
<dbReference type="Pfam" id="PF01381">
    <property type="entry name" value="HTH_3"/>
    <property type="match status" value="1"/>
</dbReference>
<dbReference type="SUPFAM" id="SSF47413">
    <property type="entry name" value="lambda repressor-like DNA-binding domains"/>
    <property type="match status" value="1"/>
</dbReference>
<dbReference type="InterPro" id="IPR001387">
    <property type="entry name" value="Cro/C1-type_HTH"/>
</dbReference>
<evidence type="ECO:0000256" key="1">
    <source>
        <dbReference type="ARBA" id="ARBA00023125"/>
    </source>
</evidence>
<evidence type="ECO:0000313" key="3">
    <source>
        <dbReference type="EMBL" id="AJQ26178.1"/>
    </source>
</evidence>
<dbReference type="HOGENOM" id="CLU_066192_62_4_9"/>
<dbReference type="PROSITE" id="PS50943">
    <property type="entry name" value="HTH_CROC1"/>
    <property type="match status" value="1"/>
</dbReference>
<dbReference type="KEGG" id="pft:JBW_00826"/>
<dbReference type="GO" id="GO:0003677">
    <property type="term" value="F:DNA binding"/>
    <property type="evidence" value="ECO:0007669"/>
    <property type="project" value="UniProtKB-KW"/>
</dbReference>
<protein>
    <submittedName>
        <fullName evidence="3">Transcriptional regulator, XRE family</fullName>
    </submittedName>
</protein>
<dbReference type="Proteomes" id="UP000005361">
    <property type="component" value="Chromosome"/>
</dbReference>
<dbReference type="RefSeq" id="WP_007957586.1">
    <property type="nucleotide sequence ID" value="NZ_CP010978.1"/>
</dbReference>
<sequence>MFLQEIFCQRLRNLRQLKKLTLEQLGAEFNVTKQTVSHWEKGDRLPSLDVATTLAEYFNVSLDYLVGLSDNPKRR</sequence>
<feature type="domain" description="HTH cro/C1-type" evidence="2">
    <location>
        <begin position="11"/>
        <end position="65"/>
    </location>
</feature>
<dbReference type="Gene3D" id="1.10.260.40">
    <property type="entry name" value="lambda repressor-like DNA-binding domains"/>
    <property type="match status" value="1"/>
</dbReference>
<dbReference type="SMART" id="SM00530">
    <property type="entry name" value="HTH_XRE"/>
    <property type="match status" value="1"/>
</dbReference>
<proteinExistence type="predicted"/>
<accession>I8TU62</accession>
<organism evidence="3 4">
    <name type="scientific">Pelosinus fermentans JBW45</name>
    <dbReference type="NCBI Taxonomy" id="1192197"/>
    <lineage>
        <taxon>Bacteria</taxon>
        <taxon>Bacillati</taxon>
        <taxon>Bacillota</taxon>
        <taxon>Negativicutes</taxon>
        <taxon>Selenomonadales</taxon>
        <taxon>Sporomusaceae</taxon>
        <taxon>Pelosinus</taxon>
    </lineage>
</organism>
<dbReference type="PANTHER" id="PTHR46558">
    <property type="entry name" value="TRACRIPTIONAL REGULATORY PROTEIN-RELATED-RELATED"/>
    <property type="match status" value="1"/>
</dbReference>
<dbReference type="CDD" id="cd00093">
    <property type="entry name" value="HTH_XRE"/>
    <property type="match status" value="1"/>
</dbReference>